<dbReference type="Gene3D" id="2.60.40.3140">
    <property type="match status" value="1"/>
</dbReference>
<evidence type="ECO:0000313" key="2">
    <source>
        <dbReference type="EMBL" id="AKF10329.1"/>
    </source>
</evidence>
<dbReference type="EMBL" id="CP011125">
    <property type="protein sequence ID" value="AKF10329.1"/>
    <property type="molecule type" value="Genomic_DNA"/>
</dbReference>
<organism evidence="2 3">
    <name type="scientific">Sandaracinus amylolyticus</name>
    <dbReference type="NCBI Taxonomy" id="927083"/>
    <lineage>
        <taxon>Bacteria</taxon>
        <taxon>Pseudomonadati</taxon>
        <taxon>Myxococcota</taxon>
        <taxon>Polyangia</taxon>
        <taxon>Polyangiales</taxon>
        <taxon>Sandaracinaceae</taxon>
        <taxon>Sandaracinus</taxon>
    </lineage>
</organism>
<keyword evidence="3" id="KW-1185">Reference proteome</keyword>
<gene>
    <name evidence="2" type="ORF">DB32_007478</name>
</gene>
<accession>A0A0F6SHF0</accession>
<dbReference type="InterPro" id="IPR024618">
    <property type="entry name" value="DUF3857"/>
</dbReference>
<sequence length="1227" mass="133777">MVIAALLVIACGGAQHAGQSEGIDAIRRRAEERPNDPAAQAAWAEAELFMAGGDGEAAERAIARARQLDPESAEIEFLHAMERQLHGDLDTSLDAHLRTIALARAGRTPLAASLAEVSVAFVLEFDDAVPDYARRVREALTPIHAEPGAIGPSARHGIGSALSDLAYRDGNLDAVRAITTAQGCSTQWRVAGPFGPRHLLGFDQQLAPDEPGPLAETYDLGPGRGTRPTRTLEPRACSLHLGNGPVAGPGTTYAETEITVPSAGEYLIRLESPNSVELSVDDARVVRIDRRSEMVSRITYHPVQLTAGAHRVMVKTTTRHPNPLLVVSVLPSSTFGAEWSDEAPAADRPLGVALGAARAIARADFVGARETLAPHVRDDQATGAMLVLGSIVALSDPLTGQQVAADEGRRLLTLAAQRDPRAWYPRMQLANLEPDELTKMRMLRDAIQQWPEVLVMPLTLIDVLEARGWEAQTDAAITHARQVAPTACRPRRAALNAALRRGRAAEVGELAEALVACDARSDARLQHAVRQRRWEDAQREVARIASLEPESSRYQTADAELTLARQRGDDAAVERLLSELAALRPRAEGVVMMQADRMLAAGDAQAAHQRIEAALHEEPESMGDLRRILRAIGGASPIEPFRQDGARVIREYEASGRSYDGPKVLVLDYTVVRVFDDGSQLELTHQIVRVQSEEAVDAEGEFSPPEDAQLLTLRTIKADGRRLEPDEIQGKDTISMPNLAVGDYVEYEYLRASPAPAGFPNGALGDRFYFASFEVPFDRSELTVIAPPSMELAVDPRGPAPETETTTEDGLRVRRWRVRESRPHTQEPGAVAAREYLPSILWAHNATWPAYVESLRDVLADREVRDPAHVRLVREIVGTDGNASPEQRARRIYQWVLTNVEDTNDPFGQAATMVHARTGNRSRVLLYLLHLAGIDADLALARSFAGDATQSDVADDETYAFLVVRMQGSSGPIWLWPGARGAPFGFLPLEPAIRGQQALVLNERGERATVGDPGIESDLTNIELDVRLDGEGGAHVEVVETFHGAAAVAWRNQLEGVPAAHLEEIFERQYVARIAGGARMTELRITGREDAEQPLVLRYAFDVARLGRLTGDAHLVPQLYSLELASSYAPLARRATTQVMPGGARDVTMRVHLPQGAQAPVLPDERTMSGPSGMQATWRAGTQGNVVTVERRVRLPRARVTPEQYPELARFARAYDEAEAIELRVAM</sequence>
<reference evidence="2 3" key="1">
    <citation type="submission" date="2015-03" db="EMBL/GenBank/DDBJ databases">
        <title>Genome assembly of Sandaracinus amylolyticus DSM 53668.</title>
        <authorList>
            <person name="Sharma G."/>
            <person name="Subramanian S."/>
        </authorList>
    </citation>
    <scope>NUCLEOTIDE SEQUENCE [LARGE SCALE GENOMIC DNA]</scope>
    <source>
        <strain evidence="2 3">DSM 53668</strain>
    </source>
</reference>
<dbReference type="AlphaFoldDB" id="A0A0F6SHF0"/>
<dbReference type="KEGG" id="samy:DB32_007478"/>
<dbReference type="Gene3D" id="2.60.120.1130">
    <property type="match status" value="1"/>
</dbReference>
<feature type="domain" description="DUF3857" evidence="1">
    <location>
        <begin position="677"/>
        <end position="823"/>
    </location>
</feature>
<dbReference type="STRING" id="927083.DB32_007478"/>
<evidence type="ECO:0000313" key="3">
    <source>
        <dbReference type="Proteomes" id="UP000034883"/>
    </source>
</evidence>
<name>A0A0F6SHF0_9BACT</name>
<dbReference type="Proteomes" id="UP000034883">
    <property type="component" value="Chromosome"/>
</dbReference>
<dbReference type="Pfam" id="PF12969">
    <property type="entry name" value="DUF3857"/>
    <property type="match status" value="1"/>
</dbReference>
<proteinExistence type="predicted"/>
<protein>
    <recommendedName>
        <fullName evidence="1">DUF3857 domain-containing protein</fullName>
    </recommendedName>
</protein>
<evidence type="ECO:0000259" key="1">
    <source>
        <dbReference type="Pfam" id="PF12969"/>
    </source>
</evidence>
<dbReference type="Gene3D" id="2.60.120.380">
    <property type="match status" value="1"/>
</dbReference>